<dbReference type="Proteomes" id="UP001164459">
    <property type="component" value="Chromosome"/>
</dbReference>
<evidence type="ECO:0000313" key="3">
    <source>
        <dbReference type="Proteomes" id="UP001164459"/>
    </source>
</evidence>
<dbReference type="EMBL" id="CP114040">
    <property type="protein sequence ID" value="WAS89726.1"/>
    <property type="molecule type" value="Genomic_DNA"/>
</dbReference>
<dbReference type="RefSeq" id="WP_269032036.1">
    <property type="nucleotide sequence ID" value="NZ_CP114040.1"/>
</dbReference>
<evidence type="ECO:0000256" key="1">
    <source>
        <dbReference type="SAM" id="SignalP"/>
    </source>
</evidence>
<keyword evidence="1" id="KW-0732">Signal</keyword>
<feature type="chain" id="PRO_5045976080" evidence="1">
    <location>
        <begin position="26"/>
        <end position="94"/>
    </location>
</feature>
<name>A0ABY7GRY3_9BACT</name>
<proteinExistence type="predicted"/>
<reference evidence="2" key="1">
    <citation type="submission" date="2022-11" db="EMBL/GenBank/DDBJ databases">
        <title>Minimal conservation of predation-associated metabolite biosynthetic gene clusters underscores biosynthetic potential of Myxococcota including descriptions for ten novel species: Archangium lansinium sp. nov., Myxococcus landrumus sp. nov., Nannocystis bai.</title>
        <authorList>
            <person name="Ahearne A."/>
            <person name="Stevens C."/>
            <person name="Dowd S."/>
        </authorList>
    </citation>
    <scope>NUCLEOTIDE SEQUENCE</scope>
    <source>
        <strain evidence="2">Fl3</strain>
    </source>
</reference>
<sequence>MKLSTLLCGAVFLAGAMIGVSSVNAAPRAQSDLSGGRETQEDEPCCIMLLTTHHCIVGDICGCNCSISGTSGAVAEEEEEEVALVKPLRLPFGI</sequence>
<evidence type="ECO:0000313" key="2">
    <source>
        <dbReference type="EMBL" id="WAS89726.1"/>
    </source>
</evidence>
<gene>
    <name evidence="2" type="ORF">O0S08_26335</name>
</gene>
<accession>A0ABY7GRY3</accession>
<organism evidence="2 3">
    <name type="scientific">Nannocystis punicea</name>
    <dbReference type="NCBI Taxonomy" id="2995304"/>
    <lineage>
        <taxon>Bacteria</taxon>
        <taxon>Pseudomonadati</taxon>
        <taxon>Myxococcota</taxon>
        <taxon>Polyangia</taxon>
        <taxon>Nannocystales</taxon>
        <taxon>Nannocystaceae</taxon>
        <taxon>Nannocystis</taxon>
    </lineage>
</organism>
<feature type="signal peptide" evidence="1">
    <location>
        <begin position="1"/>
        <end position="25"/>
    </location>
</feature>
<keyword evidence="3" id="KW-1185">Reference proteome</keyword>
<protein>
    <submittedName>
        <fullName evidence="2">Uncharacterized protein</fullName>
    </submittedName>
</protein>